<evidence type="ECO:0000313" key="1">
    <source>
        <dbReference type="EMBL" id="KAH7659314.1"/>
    </source>
</evidence>
<name>A0ACB7UG80_DIOAL</name>
<accession>A0ACB7UG80</accession>
<dbReference type="EC" id="3.1.4.46" evidence="1"/>
<sequence>MVIINVPSPAVVPSALLFTIFFLFFFFLFPCSSITFVSAARDYCAPSCGNLINIRYPFRLKDDPSNCGDPNYELTCDHLNHTVLTLFSHSFHVTNITYQDYYEIQLKYVGMEKYNDIDNGSCSHLPLPASPLTPSQMMSNKYYWAYYGWVTLVNCSKEVKDKPMGHYYKVNDYKFDYEYDVYYKPVPCLSHNNSFIYLIGGGYGPYGSSNEVRNLMPSCRFLAIFFDNNYINWSSSDQQPADIFNFLGQGFTFYYYPRYLNSSIQYCLRKSLRYTHRDITNYYLSTTERIQAIVFGLELNFLGCVKISDHNQKHYYLVMSIIYMVVILLQIAKALIVFAVLGRCVFAPLTIYTFISYKLYQMMISVDIVEKFLRNQQTLVPTRYSYTDIITMTNNFKEKLGQGGFGYVFKGRLPWDRLVAIKMLTNSKYNAGEDFINEVSTIGRIHHINVVKLIGFCSDGMQRALVYEYMPNGSLDKFIFSSNNGPNHKFSLDKLIDIALGVARGLDYLHKGCDMQILHFDIKPHNILLDHNFNPKVSDFGLAKLYPKNNSLVSLSLARGTIGYIAPELISRSFGIISHKCDVYSFGMLLLEMAGGRRNSDPRAENTSQVYYPSWIYDKLTEDAIEHNVVEMDTSIAIDEREKKLCLIGLWCIQIRPLDRPSMFKVIEMLEGDVNSLQIPPKPFFSEPPQIPSKVPHLNTDDGELTTISEDVDELN</sequence>
<evidence type="ECO:0000313" key="2">
    <source>
        <dbReference type="Proteomes" id="UP000827976"/>
    </source>
</evidence>
<reference evidence="2" key="1">
    <citation type="journal article" date="2022" name="Nat. Commun.">
        <title>Chromosome evolution and the genetic basis of agronomically important traits in greater yam.</title>
        <authorList>
            <person name="Bredeson J.V."/>
            <person name="Lyons J.B."/>
            <person name="Oniyinde I.O."/>
            <person name="Okereke N.R."/>
            <person name="Kolade O."/>
            <person name="Nnabue I."/>
            <person name="Nwadili C.O."/>
            <person name="Hribova E."/>
            <person name="Parker M."/>
            <person name="Nwogha J."/>
            <person name="Shu S."/>
            <person name="Carlson J."/>
            <person name="Kariba R."/>
            <person name="Muthemba S."/>
            <person name="Knop K."/>
            <person name="Barton G.J."/>
            <person name="Sherwood A.V."/>
            <person name="Lopez-Montes A."/>
            <person name="Asiedu R."/>
            <person name="Jamnadass R."/>
            <person name="Muchugi A."/>
            <person name="Goodstein D."/>
            <person name="Egesi C.N."/>
            <person name="Featherston J."/>
            <person name="Asfaw A."/>
            <person name="Simpson G.G."/>
            <person name="Dolezel J."/>
            <person name="Hendre P.S."/>
            <person name="Van Deynze A."/>
            <person name="Kumar P.L."/>
            <person name="Obidiegwu J.E."/>
            <person name="Bhattacharjee R."/>
            <person name="Rokhsar D.S."/>
        </authorList>
    </citation>
    <scope>NUCLEOTIDE SEQUENCE [LARGE SCALE GENOMIC DNA]</scope>
    <source>
        <strain evidence="2">cv. TDa95/00328</strain>
    </source>
</reference>
<gene>
    <name evidence="1" type="ORF">IHE45_16G023100</name>
</gene>
<keyword evidence="1" id="KW-0378">Hydrolase</keyword>
<keyword evidence="2" id="KW-1185">Reference proteome</keyword>
<comment type="caution">
    <text evidence="1">The sequence shown here is derived from an EMBL/GenBank/DDBJ whole genome shotgun (WGS) entry which is preliminary data.</text>
</comment>
<dbReference type="EMBL" id="CM037026">
    <property type="protein sequence ID" value="KAH7659314.1"/>
    <property type="molecule type" value="Genomic_DNA"/>
</dbReference>
<proteinExistence type="predicted"/>
<dbReference type="Proteomes" id="UP000827976">
    <property type="component" value="Chromosome 16"/>
</dbReference>
<protein>
    <submittedName>
        <fullName evidence="1">Glycerophosphodiester phosphodiesterase protein</fullName>
        <ecNumber evidence="1">3.1.4.46</ecNumber>
    </submittedName>
</protein>
<organism evidence="1 2">
    <name type="scientific">Dioscorea alata</name>
    <name type="common">Purple yam</name>
    <dbReference type="NCBI Taxonomy" id="55571"/>
    <lineage>
        <taxon>Eukaryota</taxon>
        <taxon>Viridiplantae</taxon>
        <taxon>Streptophyta</taxon>
        <taxon>Embryophyta</taxon>
        <taxon>Tracheophyta</taxon>
        <taxon>Spermatophyta</taxon>
        <taxon>Magnoliopsida</taxon>
        <taxon>Liliopsida</taxon>
        <taxon>Dioscoreales</taxon>
        <taxon>Dioscoreaceae</taxon>
        <taxon>Dioscorea</taxon>
    </lineage>
</organism>